<accession>U6KWU7</accession>
<feature type="chain" id="PRO_5004671933" evidence="2">
    <location>
        <begin position="33"/>
        <end position="376"/>
    </location>
</feature>
<evidence type="ECO:0000256" key="2">
    <source>
        <dbReference type="SAM" id="SignalP"/>
    </source>
</evidence>
<evidence type="ECO:0000313" key="4">
    <source>
        <dbReference type="Proteomes" id="UP000030747"/>
    </source>
</evidence>
<keyword evidence="2" id="KW-0732">Signal</keyword>
<gene>
    <name evidence="3" type="ORF">ETH_00006000</name>
</gene>
<keyword evidence="4" id="KW-1185">Reference proteome</keyword>
<dbReference type="PANTHER" id="PTHR46007">
    <property type="entry name" value="MEDIATOR OF RNA POLYMERASE II TRANSCRIPTION SUBUNIT 12"/>
    <property type="match status" value="1"/>
</dbReference>
<evidence type="ECO:0000256" key="1">
    <source>
        <dbReference type="SAM" id="MobiDB-lite"/>
    </source>
</evidence>
<reference evidence="3" key="1">
    <citation type="submission" date="2013-10" db="EMBL/GenBank/DDBJ databases">
        <title>Genomic analysis of the causative agents of coccidiosis in chickens.</title>
        <authorList>
            <person name="Reid A.J."/>
            <person name="Blake D."/>
            <person name="Billington K."/>
            <person name="Browne H."/>
            <person name="Dunn M."/>
            <person name="Hung S."/>
            <person name="Kawahara F."/>
            <person name="Miranda-Saavedra D."/>
            <person name="Mourier T."/>
            <person name="Nagra H."/>
            <person name="Otto T.D."/>
            <person name="Rawlings N."/>
            <person name="Sanchez A."/>
            <person name="Sanders M."/>
            <person name="Subramaniam C."/>
            <person name="Tay Y."/>
            <person name="Dear P."/>
            <person name="Doerig C."/>
            <person name="Gruber A."/>
            <person name="Parkinson J."/>
            <person name="Shirley M."/>
            <person name="Wan K.L."/>
            <person name="Berriman M."/>
            <person name="Tomley F."/>
            <person name="Pain A."/>
        </authorList>
    </citation>
    <scope>NUCLEOTIDE SEQUENCE [LARGE SCALE GENOMIC DNA]</scope>
    <source>
        <strain evidence="3">Houghton</strain>
    </source>
</reference>
<dbReference type="InterPro" id="IPR051647">
    <property type="entry name" value="Mediator_comp_sub12"/>
</dbReference>
<dbReference type="OrthoDB" id="348391at2759"/>
<feature type="region of interest" description="Disordered" evidence="1">
    <location>
        <begin position="350"/>
        <end position="376"/>
    </location>
</feature>
<dbReference type="GO" id="GO:0016592">
    <property type="term" value="C:mediator complex"/>
    <property type="evidence" value="ECO:0007669"/>
    <property type="project" value="TreeGrafter"/>
</dbReference>
<dbReference type="Gene3D" id="3.40.50.620">
    <property type="entry name" value="HUPs"/>
    <property type="match status" value="1"/>
</dbReference>
<proteinExistence type="predicted"/>
<dbReference type="GO" id="GO:0045944">
    <property type="term" value="P:positive regulation of transcription by RNA polymerase II"/>
    <property type="evidence" value="ECO:0007669"/>
    <property type="project" value="TreeGrafter"/>
</dbReference>
<dbReference type="VEuPathDB" id="ToxoDB:ETH2_0718500"/>
<dbReference type="AlphaFoldDB" id="U6KWU7"/>
<dbReference type="EMBL" id="HG675342">
    <property type="protein sequence ID" value="CDJ40839.1"/>
    <property type="molecule type" value="Genomic_DNA"/>
</dbReference>
<feature type="region of interest" description="Disordered" evidence="1">
    <location>
        <begin position="67"/>
        <end position="98"/>
    </location>
</feature>
<sequence>MIAGQQLDLLLHPMLLLLASLLLLLLLLQALGSGWCEDSSNRSPKYLRNAFRLAVLPVLADFTQRAAQQQQQQNEQQQQQQEQQQQEQQQQHRDHEDQINGTDAAAAVDSAAEAAEDLDAELAADLATTEGAAAAAAPAAAAPDRASCGVAALRRRLELLHRQVLLMKQHIHQEASAWERTHLSCAAAAAAEAAATAAAAEAAATAVAAEAAATVAAAADNSAGKDTAAELIPQPLSKALTSEAATNASSTPAGSQQQQLQQQQLHLGVPAFPVAAWAQVGSEFMKQQLLHRWLRRVMGEGEVLQRTVEALAAQLAAAASSSSSSNSKIWRLDVGGNYFVEGSRHHAVLRRRPMQQQQQQQQQQQHRHRQRQQPKH</sequence>
<reference evidence="3" key="2">
    <citation type="submission" date="2013-10" db="EMBL/GenBank/DDBJ databases">
        <authorList>
            <person name="Aslett M."/>
        </authorList>
    </citation>
    <scope>NUCLEOTIDE SEQUENCE [LARGE SCALE GENOMIC DNA]</scope>
    <source>
        <strain evidence="3">Houghton</strain>
    </source>
</reference>
<feature type="signal peptide" evidence="2">
    <location>
        <begin position="1"/>
        <end position="32"/>
    </location>
</feature>
<dbReference type="PANTHER" id="PTHR46007:SF8">
    <property type="entry name" value="C2H2-TYPE DOMAIN-CONTAINING PROTEIN"/>
    <property type="match status" value="1"/>
</dbReference>
<dbReference type="InterPro" id="IPR014729">
    <property type="entry name" value="Rossmann-like_a/b/a_fold"/>
</dbReference>
<feature type="region of interest" description="Disordered" evidence="1">
    <location>
        <begin position="242"/>
        <end position="262"/>
    </location>
</feature>
<dbReference type="RefSeq" id="XP_013231589.1">
    <property type="nucleotide sequence ID" value="XM_013376135.1"/>
</dbReference>
<feature type="compositionally biased region" description="Low complexity" evidence="1">
    <location>
        <begin position="68"/>
        <end position="89"/>
    </location>
</feature>
<dbReference type="GO" id="GO:0003713">
    <property type="term" value="F:transcription coactivator activity"/>
    <property type="evidence" value="ECO:0007669"/>
    <property type="project" value="TreeGrafter"/>
</dbReference>
<protein>
    <submittedName>
        <fullName evidence="3">Uncharacterized protein</fullName>
    </submittedName>
</protein>
<evidence type="ECO:0000313" key="3">
    <source>
        <dbReference type="EMBL" id="CDJ40839.1"/>
    </source>
</evidence>
<dbReference type="Proteomes" id="UP000030747">
    <property type="component" value="Unassembled WGS sequence"/>
</dbReference>
<dbReference type="GeneID" id="25250407"/>
<dbReference type="VEuPathDB" id="ToxoDB:ETH_00006000"/>
<organism evidence="3 4">
    <name type="scientific">Eimeria tenella</name>
    <name type="common">Coccidian parasite</name>
    <dbReference type="NCBI Taxonomy" id="5802"/>
    <lineage>
        <taxon>Eukaryota</taxon>
        <taxon>Sar</taxon>
        <taxon>Alveolata</taxon>
        <taxon>Apicomplexa</taxon>
        <taxon>Conoidasida</taxon>
        <taxon>Coccidia</taxon>
        <taxon>Eucoccidiorida</taxon>
        <taxon>Eimeriorina</taxon>
        <taxon>Eimeriidae</taxon>
        <taxon>Eimeria</taxon>
    </lineage>
</organism>
<feature type="compositionally biased region" description="Basic residues" evidence="1">
    <location>
        <begin position="365"/>
        <end position="376"/>
    </location>
</feature>
<name>U6KWU7_EIMTE</name>
<feature type="compositionally biased region" description="Polar residues" evidence="1">
    <location>
        <begin position="242"/>
        <end position="255"/>
    </location>
</feature>
<feature type="compositionally biased region" description="Low complexity" evidence="1">
    <location>
        <begin position="355"/>
        <end position="364"/>
    </location>
</feature>